<feature type="compositionally biased region" description="Polar residues" evidence="3">
    <location>
        <begin position="77"/>
        <end position="90"/>
    </location>
</feature>
<reference evidence="4" key="1">
    <citation type="submission" date="2021-11" db="EMBL/GenBank/DDBJ databases">
        <title>Halomonas sp., isolated from a coastal aquaculture zone in Dongshan Bay.</title>
        <authorList>
            <person name="Lin W."/>
        </authorList>
    </citation>
    <scope>NUCLEOTIDE SEQUENCE</scope>
    <source>
        <strain evidence="4">Yzlin-01</strain>
    </source>
</reference>
<dbReference type="Gene3D" id="3.40.1620.10">
    <property type="entry name" value="YefM-like domain"/>
    <property type="match status" value="1"/>
</dbReference>
<proteinExistence type="inferred from homology"/>
<evidence type="ECO:0000256" key="3">
    <source>
        <dbReference type="SAM" id="MobiDB-lite"/>
    </source>
</evidence>
<evidence type="ECO:0000256" key="2">
    <source>
        <dbReference type="RuleBase" id="RU362080"/>
    </source>
</evidence>
<gene>
    <name evidence="4" type="ORF">LLY24_09480</name>
</gene>
<feature type="region of interest" description="Disordered" evidence="3">
    <location>
        <begin position="70"/>
        <end position="90"/>
    </location>
</feature>
<comment type="similarity">
    <text evidence="1 2">Belongs to the phD/YefM antitoxin family.</text>
</comment>
<dbReference type="InterPro" id="IPR036165">
    <property type="entry name" value="YefM-like_sf"/>
</dbReference>
<dbReference type="SUPFAM" id="SSF143120">
    <property type="entry name" value="YefM-like"/>
    <property type="match status" value="1"/>
</dbReference>
<dbReference type="Proteomes" id="UP001165542">
    <property type="component" value="Unassembled WGS sequence"/>
</dbReference>
<evidence type="ECO:0000313" key="5">
    <source>
        <dbReference type="Proteomes" id="UP001165542"/>
    </source>
</evidence>
<organism evidence="4 5">
    <name type="scientific">Halomonas dongshanensis</name>
    <dbReference type="NCBI Taxonomy" id="2890835"/>
    <lineage>
        <taxon>Bacteria</taxon>
        <taxon>Pseudomonadati</taxon>
        <taxon>Pseudomonadota</taxon>
        <taxon>Gammaproteobacteria</taxon>
        <taxon>Oceanospirillales</taxon>
        <taxon>Halomonadaceae</taxon>
        <taxon>Halomonas</taxon>
    </lineage>
</organism>
<evidence type="ECO:0000256" key="1">
    <source>
        <dbReference type="ARBA" id="ARBA00009981"/>
    </source>
</evidence>
<keyword evidence="5" id="KW-1185">Reference proteome</keyword>
<dbReference type="EMBL" id="JAJISC010000004">
    <property type="protein sequence ID" value="MCS2609544.1"/>
    <property type="molecule type" value="Genomic_DNA"/>
</dbReference>
<protein>
    <recommendedName>
        <fullName evidence="2">Antitoxin</fullName>
    </recommendedName>
</protein>
<dbReference type="NCBIfam" id="TIGR01552">
    <property type="entry name" value="phd_fam"/>
    <property type="match status" value="1"/>
</dbReference>
<comment type="caution">
    <text evidence="4">The sequence shown here is derived from an EMBL/GenBank/DDBJ whole genome shotgun (WGS) entry which is preliminary data.</text>
</comment>
<dbReference type="Pfam" id="PF02604">
    <property type="entry name" value="PhdYeFM_antitox"/>
    <property type="match status" value="1"/>
</dbReference>
<evidence type="ECO:0000313" key="4">
    <source>
        <dbReference type="EMBL" id="MCS2609544.1"/>
    </source>
</evidence>
<sequence>MDIISVNKFRDNLKSVVEQVITRHEPLKVTRRAGEAFVVVSAEDWEREQETLYVLQNQNLMQQLAASIESHERHQGYTPNSEQMNEITGI</sequence>
<comment type="function">
    <text evidence="2">Antitoxin component of a type II toxin-antitoxin (TA) system.</text>
</comment>
<dbReference type="PANTHER" id="PTHR33713">
    <property type="entry name" value="ANTITOXIN YAFN-RELATED"/>
    <property type="match status" value="1"/>
</dbReference>
<dbReference type="InterPro" id="IPR006442">
    <property type="entry name" value="Antitoxin_Phd/YefM"/>
</dbReference>
<accession>A0ABT2EFZ8</accession>
<dbReference type="PANTHER" id="PTHR33713:SF6">
    <property type="entry name" value="ANTITOXIN YEFM"/>
    <property type="match status" value="1"/>
</dbReference>
<dbReference type="RefSeq" id="WP_259036057.1">
    <property type="nucleotide sequence ID" value="NZ_JAJISC010000004.1"/>
</dbReference>
<name>A0ABT2EFZ8_9GAMM</name>
<dbReference type="InterPro" id="IPR051405">
    <property type="entry name" value="phD/YefM_antitoxin"/>
</dbReference>